<evidence type="ECO:0000313" key="1">
    <source>
        <dbReference type="EMBL" id="JAH83724.1"/>
    </source>
</evidence>
<organism evidence="1">
    <name type="scientific">Anguilla anguilla</name>
    <name type="common">European freshwater eel</name>
    <name type="synonym">Muraena anguilla</name>
    <dbReference type="NCBI Taxonomy" id="7936"/>
    <lineage>
        <taxon>Eukaryota</taxon>
        <taxon>Metazoa</taxon>
        <taxon>Chordata</taxon>
        <taxon>Craniata</taxon>
        <taxon>Vertebrata</taxon>
        <taxon>Euteleostomi</taxon>
        <taxon>Actinopterygii</taxon>
        <taxon>Neopterygii</taxon>
        <taxon>Teleostei</taxon>
        <taxon>Anguilliformes</taxon>
        <taxon>Anguillidae</taxon>
        <taxon>Anguilla</taxon>
    </lineage>
</organism>
<reference evidence="1" key="2">
    <citation type="journal article" date="2015" name="Fish Shellfish Immunol.">
        <title>Early steps in the European eel (Anguilla anguilla)-Vibrio vulnificus interaction in the gills: Role of the RtxA13 toxin.</title>
        <authorList>
            <person name="Callol A."/>
            <person name="Pajuelo D."/>
            <person name="Ebbesson L."/>
            <person name="Teles M."/>
            <person name="MacKenzie S."/>
            <person name="Amaro C."/>
        </authorList>
    </citation>
    <scope>NUCLEOTIDE SEQUENCE</scope>
</reference>
<accession>A0A0E9W032</accession>
<proteinExistence type="predicted"/>
<reference evidence="1" key="1">
    <citation type="submission" date="2014-11" db="EMBL/GenBank/DDBJ databases">
        <authorList>
            <person name="Amaro Gonzalez C."/>
        </authorList>
    </citation>
    <scope>NUCLEOTIDE SEQUENCE</scope>
</reference>
<sequence length="10" mass="1278">MYYILYVTVL</sequence>
<name>A0A0E9W032_ANGAN</name>
<protein>
    <submittedName>
        <fullName evidence="1">Uncharacterized protein</fullName>
    </submittedName>
</protein>
<dbReference type="EMBL" id="GBXM01024853">
    <property type="protein sequence ID" value="JAH83724.1"/>
    <property type="molecule type" value="Transcribed_RNA"/>
</dbReference>